<dbReference type="EMBL" id="JADCNN020000025">
    <property type="protein sequence ID" value="MBM6997964.1"/>
    <property type="molecule type" value="Genomic_DNA"/>
</dbReference>
<comment type="caution">
    <text evidence="2">The sequence shown here is derived from an EMBL/GenBank/DDBJ whole genome shotgun (WGS) entry which is preliminary data.</text>
</comment>
<protein>
    <submittedName>
        <fullName evidence="2">Thioredoxin family protein</fullName>
    </submittedName>
</protein>
<evidence type="ECO:0000259" key="1">
    <source>
        <dbReference type="Pfam" id="PF13192"/>
    </source>
</evidence>
<reference evidence="2 3" key="1">
    <citation type="submission" date="2021-01" db="EMBL/GenBank/DDBJ databases">
        <title>Paenibacillus sp.nov. isolated from the rhizosphere soil of tomato plant.</title>
        <authorList>
            <person name="Thin K.K."/>
            <person name="Zhang X."/>
            <person name="He S."/>
        </authorList>
    </citation>
    <scope>NUCLEOTIDE SEQUENCE [LARGE SCALE GENOMIC DNA]</scope>
    <source>
        <strain evidence="2 3">DXFW5</strain>
    </source>
</reference>
<dbReference type="SUPFAM" id="SSF52833">
    <property type="entry name" value="Thioredoxin-like"/>
    <property type="match status" value="1"/>
</dbReference>
<dbReference type="Pfam" id="PF13192">
    <property type="entry name" value="Thioredoxin_3"/>
    <property type="match status" value="1"/>
</dbReference>
<feature type="domain" description="Thioredoxin-like fold" evidence="1">
    <location>
        <begin position="1"/>
        <end position="70"/>
    </location>
</feature>
<name>A0ABS2HD10_9BACL</name>
<sequence length="94" mass="10645">MLIEVVSAGPGCSICQKAIKLVKQVAEEFPQIVIQELHVVDQFERLQELNLFSAGAILINGKAEFVTLPTFTKLRERVAELLRHENHPQDQRSH</sequence>
<keyword evidence="3" id="KW-1185">Reference proteome</keyword>
<dbReference type="InterPro" id="IPR012336">
    <property type="entry name" value="Thioredoxin-like_fold"/>
</dbReference>
<evidence type="ECO:0000313" key="2">
    <source>
        <dbReference type="EMBL" id="MBM6997964.1"/>
    </source>
</evidence>
<dbReference type="Proteomes" id="UP001516620">
    <property type="component" value="Unassembled WGS sequence"/>
</dbReference>
<dbReference type="InterPro" id="IPR036249">
    <property type="entry name" value="Thioredoxin-like_sf"/>
</dbReference>
<proteinExistence type="predicted"/>
<accession>A0ABS2HD10</accession>
<evidence type="ECO:0000313" key="3">
    <source>
        <dbReference type="Proteomes" id="UP001516620"/>
    </source>
</evidence>
<gene>
    <name evidence="2" type="ORF">IM700_020050</name>
</gene>
<dbReference type="Gene3D" id="3.40.30.10">
    <property type="entry name" value="Glutaredoxin"/>
    <property type="match status" value="1"/>
</dbReference>
<dbReference type="RefSeq" id="WP_193415813.1">
    <property type="nucleotide sequence ID" value="NZ_JADCNN020000025.1"/>
</dbReference>
<organism evidence="2 3">
    <name type="scientific">Paenibacillus rhizolycopersici</name>
    <dbReference type="NCBI Taxonomy" id="2780073"/>
    <lineage>
        <taxon>Bacteria</taxon>
        <taxon>Bacillati</taxon>
        <taxon>Bacillota</taxon>
        <taxon>Bacilli</taxon>
        <taxon>Bacillales</taxon>
        <taxon>Paenibacillaceae</taxon>
        <taxon>Paenibacillus</taxon>
    </lineage>
</organism>